<protein>
    <recommendedName>
        <fullName evidence="2">Lipopolysaccharide assembly protein B</fullName>
    </recommendedName>
</protein>
<keyword evidence="2" id="KW-1133">Transmembrane helix</keyword>
<feature type="binding site" evidence="2">
    <location>
        <position position="366"/>
    </location>
    <ligand>
        <name>Fe cation</name>
        <dbReference type="ChEBI" id="CHEBI:24875"/>
    </ligand>
</feature>
<keyword evidence="2" id="KW-0997">Cell inner membrane</keyword>
<dbReference type="InterPro" id="IPR011990">
    <property type="entry name" value="TPR-like_helical_dom_sf"/>
</dbReference>
<name>A0ABT0EA55_9GAMM</name>
<evidence type="ECO:0000259" key="3">
    <source>
        <dbReference type="Pfam" id="PF18073"/>
    </source>
</evidence>
<dbReference type="Pfam" id="PF13432">
    <property type="entry name" value="TPR_16"/>
    <property type="match status" value="2"/>
</dbReference>
<dbReference type="HAMAP" id="MF_00994">
    <property type="entry name" value="LPS_assembly_LapB"/>
    <property type="match status" value="1"/>
</dbReference>
<sequence>MPASLWLLALLFLAVASGFLLGRLDRLRLPRRRRLRPSHLPMRLGEPADQALRTMLDNLDCSPEEIDTPLALGRLYRKRGELDRATLIHQRMLDNKHLPESVREDVELELALDFLAAGLLDRAEQVLQQTVDRGGRHAPAAMRHLMSIFEQERDWHSALAMGERLLRRQGDIAPVLAQYCCELAERLLEHEPKAARRLLRRALALDGQCVRASLLQGQLEIRTGQWENALRALRRIRRQNPAFLDQALDDLERCYQALGREDDMLSFLLEACLTAPSSLLVVKLAQVLRQRAGAQEATLFLAQYMKQVPSLQGLHEIVEMNLGQAEGSTREHLDTLHQLTRQLLARRTAFQCSQCGFSAQALHWQCPGCKHWATIAPAPSTVV</sequence>
<keyword evidence="2" id="KW-0802">TPR repeat</keyword>
<keyword evidence="1 2" id="KW-0479">Metal-binding</keyword>
<keyword evidence="2" id="KW-1003">Cell membrane</keyword>
<keyword evidence="2" id="KW-0472">Membrane</keyword>
<keyword evidence="2" id="KW-0812">Transmembrane</keyword>
<proteinExistence type="inferred from homology"/>
<comment type="function">
    <text evidence="2">Modulates cellular lipopolysaccharide (LPS) levels by regulating LpxC, which is involved in lipid A biosynthesis. May act by modulating the proteolytic activity of FtsH towards LpxC. May also coordinate assembly of proteins involved in LPS synthesis at the plasma membrane.</text>
</comment>
<dbReference type="SUPFAM" id="SSF48452">
    <property type="entry name" value="TPR-like"/>
    <property type="match status" value="1"/>
</dbReference>
<dbReference type="InterPro" id="IPR019734">
    <property type="entry name" value="TPR_rpt"/>
</dbReference>
<comment type="subcellular location">
    <subcellularLocation>
        <location evidence="2">Cell inner membrane</location>
        <topology evidence="2">Single-pass membrane protein</topology>
        <orientation evidence="2">Cytoplasmic side</orientation>
    </subcellularLocation>
</comment>
<keyword evidence="2" id="KW-0677">Repeat</keyword>
<comment type="similarity">
    <text evidence="2">Belongs to the LapB family.</text>
</comment>
<evidence type="ECO:0000313" key="5">
    <source>
        <dbReference type="Proteomes" id="UP001165524"/>
    </source>
</evidence>
<dbReference type="EMBL" id="JALKII010000012">
    <property type="protein sequence ID" value="MCK0538704.1"/>
    <property type="molecule type" value="Genomic_DNA"/>
</dbReference>
<dbReference type="NCBIfam" id="NF008757">
    <property type="entry name" value="PRK11788.1-5"/>
    <property type="match status" value="1"/>
</dbReference>
<dbReference type="RefSeq" id="WP_246953578.1">
    <property type="nucleotide sequence ID" value="NZ_JALKII010000012.1"/>
</dbReference>
<evidence type="ECO:0000313" key="4">
    <source>
        <dbReference type="EMBL" id="MCK0538704.1"/>
    </source>
</evidence>
<keyword evidence="2" id="KW-0408">Iron</keyword>
<dbReference type="Proteomes" id="UP001165524">
    <property type="component" value="Unassembled WGS sequence"/>
</dbReference>
<feature type="binding site" evidence="2">
    <location>
        <position position="352"/>
    </location>
    <ligand>
        <name>Fe cation</name>
        <dbReference type="ChEBI" id="CHEBI:24875"/>
    </ligand>
</feature>
<evidence type="ECO:0000256" key="2">
    <source>
        <dbReference type="HAMAP-Rule" id="MF_00994"/>
    </source>
</evidence>
<feature type="binding site" evidence="2">
    <location>
        <position position="355"/>
    </location>
    <ligand>
        <name>Fe cation</name>
        <dbReference type="ChEBI" id="CHEBI:24875"/>
    </ligand>
</feature>
<feature type="topological domain" description="Cytoplasmic" evidence="2">
    <location>
        <begin position="23"/>
        <end position="383"/>
    </location>
</feature>
<keyword evidence="5" id="KW-1185">Reference proteome</keyword>
<organism evidence="4 5">
    <name type="scientific">Alcanivorax quisquiliarum</name>
    <dbReference type="NCBI Taxonomy" id="2933565"/>
    <lineage>
        <taxon>Bacteria</taxon>
        <taxon>Pseudomonadati</taxon>
        <taxon>Pseudomonadota</taxon>
        <taxon>Gammaproteobacteria</taxon>
        <taxon>Oceanospirillales</taxon>
        <taxon>Alcanivoracaceae</taxon>
        <taxon>Alcanivorax</taxon>
    </lineage>
</organism>
<evidence type="ECO:0000256" key="1">
    <source>
        <dbReference type="ARBA" id="ARBA00022723"/>
    </source>
</evidence>
<dbReference type="InterPro" id="IPR041166">
    <property type="entry name" value="Rubredoxin_2"/>
</dbReference>
<dbReference type="InterPro" id="IPR030865">
    <property type="entry name" value="LapB"/>
</dbReference>
<gene>
    <name evidence="2 4" type="primary">lapB</name>
    <name evidence="4" type="ORF">MU846_13400</name>
</gene>
<accession>A0ABT0EA55</accession>
<dbReference type="Pfam" id="PF13176">
    <property type="entry name" value="TPR_7"/>
    <property type="match status" value="1"/>
</dbReference>
<dbReference type="Pfam" id="PF18073">
    <property type="entry name" value="Zn_ribbon_LapB"/>
    <property type="match status" value="1"/>
</dbReference>
<dbReference type="Gene3D" id="1.25.40.10">
    <property type="entry name" value="Tetratricopeptide repeat domain"/>
    <property type="match status" value="1"/>
</dbReference>
<comment type="caution">
    <text evidence="4">The sequence shown here is derived from an EMBL/GenBank/DDBJ whole genome shotgun (WGS) entry which is preliminary data.</text>
</comment>
<feature type="domain" description="LapB rubredoxin metal binding" evidence="3">
    <location>
        <begin position="350"/>
        <end position="377"/>
    </location>
</feature>
<reference evidence="4" key="1">
    <citation type="submission" date="2022-04" db="EMBL/GenBank/DDBJ databases">
        <title>Alcanivorax sp. CY1518 draft genome sequence.</title>
        <authorList>
            <person name="Zhao G."/>
            <person name="An M."/>
        </authorList>
    </citation>
    <scope>NUCLEOTIDE SEQUENCE</scope>
    <source>
        <strain evidence="4">CY1518</strain>
    </source>
</reference>
<feature type="binding site" evidence="2">
    <location>
        <position position="369"/>
    </location>
    <ligand>
        <name>Fe cation</name>
        <dbReference type="ChEBI" id="CHEBI:24875"/>
    </ligand>
</feature>